<reference evidence="2 3" key="1">
    <citation type="journal article" date="2018" name="Sci. Rep.">
        <title>Comparative genomics provides insights into the lifestyle and reveals functional heterogeneity of dark septate endophytic fungi.</title>
        <authorList>
            <person name="Knapp D.G."/>
            <person name="Nemeth J.B."/>
            <person name="Barry K."/>
            <person name="Hainaut M."/>
            <person name="Henrissat B."/>
            <person name="Johnson J."/>
            <person name="Kuo A."/>
            <person name="Lim J.H.P."/>
            <person name="Lipzen A."/>
            <person name="Nolan M."/>
            <person name="Ohm R.A."/>
            <person name="Tamas L."/>
            <person name="Grigoriev I.V."/>
            <person name="Spatafora J.W."/>
            <person name="Nagy L.G."/>
            <person name="Kovacs G.M."/>
        </authorList>
    </citation>
    <scope>NUCLEOTIDE SEQUENCE [LARGE SCALE GENOMIC DNA]</scope>
    <source>
        <strain evidence="2 3">DSE2036</strain>
    </source>
</reference>
<dbReference type="EMBL" id="KZ806718">
    <property type="protein sequence ID" value="PVH90103.1"/>
    <property type="molecule type" value="Genomic_DNA"/>
</dbReference>
<evidence type="ECO:0000313" key="2">
    <source>
        <dbReference type="EMBL" id="PVH90103.1"/>
    </source>
</evidence>
<feature type="compositionally biased region" description="Polar residues" evidence="1">
    <location>
        <begin position="40"/>
        <end position="54"/>
    </location>
</feature>
<proteinExistence type="predicted"/>
<feature type="non-terminal residue" evidence="2">
    <location>
        <position position="76"/>
    </location>
</feature>
<evidence type="ECO:0000313" key="3">
    <source>
        <dbReference type="Proteomes" id="UP000244855"/>
    </source>
</evidence>
<feature type="region of interest" description="Disordered" evidence="1">
    <location>
        <begin position="33"/>
        <end position="54"/>
    </location>
</feature>
<organism evidence="2 3">
    <name type="scientific">Periconia macrospinosa</name>
    <dbReference type="NCBI Taxonomy" id="97972"/>
    <lineage>
        <taxon>Eukaryota</taxon>
        <taxon>Fungi</taxon>
        <taxon>Dikarya</taxon>
        <taxon>Ascomycota</taxon>
        <taxon>Pezizomycotina</taxon>
        <taxon>Dothideomycetes</taxon>
        <taxon>Pleosporomycetidae</taxon>
        <taxon>Pleosporales</taxon>
        <taxon>Massarineae</taxon>
        <taxon>Periconiaceae</taxon>
        <taxon>Periconia</taxon>
    </lineage>
</organism>
<protein>
    <recommendedName>
        <fullName evidence="4">HTH psq-type domain-containing protein</fullName>
    </recommendedName>
</protein>
<name>A0A2V1CY46_9PLEO</name>
<dbReference type="AlphaFoldDB" id="A0A2V1CY46"/>
<evidence type="ECO:0008006" key="4">
    <source>
        <dbReference type="Google" id="ProtNLM"/>
    </source>
</evidence>
<keyword evidence="3" id="KW-1185">Reference proteome</keyword>
<gene>
    <name evidence="2" type="ORF">DM02DRAFT_473758</name>
</gene>
<dbReference type="Proteomes" id="UP000244855">
    <property type="component" value="Unassembled WGS sequence"/>
</dbReference>
<sequence>MEDALAYIDSLPPGTRWSYVKIAAQFGVERRQLARRHQGKSTSRTTKYANQSKLSPQQEDYLVKYIQELTERRLPP</sequence>
<evidence type="ECO:0000256" key="1">
    <source>
        <dbReference type="SAM" id="MobiDB-lite"/>
    </source>
</evidence>
<dbReference type="OrthoDB" id="3942738at2759"/>
<accession>A0A2V1CY46</accession>